<dbReference type="Gene3D" id="3.40.50.300">
    <property type="entry name" value="P-loop containing nucleotide triphosphate hydrolases"/>
    <property type="match status" value="1"/>
</dbReference>
<sequence length="194" mass="22998">MLIILEGARGTGKSSVAYKLRQRLKHSTLINPTGFHEDGEVGLKKISNYYDGMFELFHKWKSKMSGYTTILDRFFPTEMVFSSLYKEYDFHQKFKSLCKLLPTLDDEIYIFFFTVSDKDVLKERLKRDKILFAQVEESVEESLKQQDSYYKFIDELKRHIDWDCEGSVKLIEIDTAHMNQDEVVDFVFRQIQND</sequence>
<comment type="caution">
    <text evidence="1">The sequence shown here is derived from an EMBL/GenBank/DDBJ whole genome shotgun (WGS) entry which is preliminary data.</text>
</comment>
<organism evidence="1 3">
    <name type="scientific">Bacillus glycinifermentans</name>
    <dbReference type="NCBI Taxonomy" id="1664069"/>
    <lineage>
        <taxon>Bacteria</taxon>
        <taxon>Bacillati</taxon>
        <taxon>Bacillota</taxon>
        <taxon>Bacilli</taxon>
        <taxon>Bacillales</taxon>
        <taxon>Bacillaceae</taxon>
        <taxon>Bacillus</taxon>
    </lineage>
</organism>
<dbReference type="InterPro" id="IPR027417">
    <property type="entry name" value="P-loop_NTPase"/>
</dbReference>
<reference evidence="1 3" key="1">
    <citation type="journal article" date="2015" name="Int. J. Syst. Evol. Microbiol.">
        <title>Bacillus glycinifermentans sp. nov., isolated from fermented soybean paste.</title>
        <authorList>
            <person name="Kim S.J."/>
            <person name="Dunlap C.A."/>
            <person name="Kwon S.W."/>
            <person name="Rooney A.P."/>
        </authorList>
    </citation>
    <scope>NUCLEOTIDE SEQUENCE [LARGE SCALE GENOMIC DNA]</scope>
    <source>
        <strain evidence="1 3">GO-13</strain>
    </source>
</reference>
<evidence type="ECO:0000313" key="4">
    <source>
        <dbReference type="Proteomes" id="UP001341297"/>
    </source>
</evidence>
<evidence type="ECO:0000313" key="3">
    <source>
        <dbReference type="Proteomes" id="UP000036168"/>
    </source>
</evidence>
<name>A0A0T6BV46_9BACI</name>
<accession>A0A0T6BV46</accession>
<dbReference type="SUPFAM" id="SSF52540">
    <property type="entry name" value="P-loop containing nucleoside triphosphate hydrolases"/>
    <property type="match status" value="1"/>
</dbReference>
<dbReference type="GeneID" id="92853291"/>
<dbReference type="STRING" id="1664069.BGLY_2050"/>
<dbReference type="AlphaFoldDB" id="A0A0T6BV46"/>
<dbReference type="EMBL" id="JARRTL010000029">
    <property type="protein sequence ID" value="MEC0487320.1"/>
    <property type="molecule type" value="Genomic_DNA"/>
</dbReference>
<proteinExistence type="predicted"/>
<reference evidence="2 4" key="3">
    <citation type="submission" date="2023-03" db="EMBL/GenBank/DDBJ databases">
        <title>Agriculturally important microbes genome sequencing.</title>
        <authorList>
            <person name="Dunlap C."/>
        </authorList>
    </citation>
    <scope>NUCLEOTIDE SEQUENCE [LARGE SCALE GENOMIC DNA]</scope>
    <source>
        <strain evidence="2 4">CBP-3203</strain>
    </source>
</reference>
<evidence type="ECO:0000313" key="1">
    <source>
        <dbReference type="EMBL" id="KRT95491.1"/>
    </source>
</evidence>
<gene>
    <name evidence="1" type="ORF">AB447_209315</name>
    <name evidence="2" type="ORF">P8828_21440</name>
</gene>
<reference evidence="1" key="2">
    <citation type="submission" date="2015-10" db="EMBL/GenBank/DDBJ databases">
        <authorList>
            <person name="Gilbert D.G."/>
        </authorList>
    </citation>
    <scope>NUCLEOTIDE SEQUENCE</scope>
    <source>
        <strain evidence="1">GO-13</strain>
    </source>
</reference>
<dbReference type="EMBL" id="LECW02000002">
    <property type="protein sequence ID" value="KRT95491.1"/>
    <property type="molecule type" value="Genomic_DNA"/>
</dbReference>
<evidence type="ECO:0000313" key="2">
    <source>
        <dbReference type="EMBL" id="MEC0487320.1"/>
    </source>
</evidence>
<dbReference type="Proteomes" id="UP001341297">
    <property type="component" value="Unassembled WGS sequence"/>
</dbReference>
<dbReference type="Proteomes" id="UP000036168">
    <property type="component" value="Unassembled WGS sequence"/>
</dbReference>
<dbReference type="OrthoDB" id="9799092at2"/>
<dbReference type="RefSeq" id="WP_048355944.1">
    <property type="nucleotide sequence ID" value="NZ_CP023481.1"/>
</dbReference>
<protein>
    <recommendedName>
        <fullName evidence="5">Thymidylate kinase</fullName>
    </recommendedName>
</protein>
<evidence type="ECO:0008006" key="5">
    <source>
        <dbReference type="Google" id="ProtNLM"/>
    </source>
</evidence>
<keyword evidence="4" id="KW-1185">Reference proteome</keyword>